<keyword evidence="2 4" id="KW-0863">Zinc-finger</keyword>
<dbReference type="PROSITE" id="PS50808">
    <property type="entry name" value="ZF_BED"/>
    <property type="match status" value="1"/>
</dbReference>
<dbReference type="EMBL" id="LGRX02007540">
    <property type="protein sequence ID" value="KAK3274759.1"/>
    <property type="molecule type" value="Genomic_DNA"/>
</dbReference>
<keyword evidence="7" id="KW-1185">Reference proteome</keyword>
<gene>
    <name evidence="6" type="ORF">CYMTET_17068</name>
</gene>
<accession>A0AAE0L7L8</accession>
<dbReference type="InterPro" id="IPR036236">
    <property type="entry name" value="Znf_C2H2_sf"/>
</dbReference>
<comment type="caution">
    <text evidence="6">The sequence shown here is derived from an EMBL/GenBank/DDBJ whole genome shotgun (WGS) entry which is preliminary data.</text>
</comment>
<evidence type="ECO:0000313" key="6">
    <source>
        <dbReference type="EMBL" id="KAK3274759.1"/>
    </source>
</evidence>
<evidence type="ECO:0000313" key="7">
    <source>
        <dbReference type="Proteomes" id="UP001190700"/>
    </source>
</evidence>
<dbReference type="SMART" id="SM00614">
    <property type="entry name" value="ZnF_BED"/>
    <property type="match status" value="1"/>
</dbReference>
<keyword evidence="1" id="KW-0479">Metal-binding</keyword>
<evidence type="ECO:0000259" key="5">
    <source>
        <dbReference type="PROSITE" id="PS50808"/>
    </source>
</evidence>
<evidence type="ECO:0000256" key="2">
    <source>
        <dbReference type="ARBA" id="ARBA00022771"/>
    </source>
</evidence>
<protein>
    <recommendedName>
        <fullName evidence="5">BED-type domain-containing protein</fullName>
    </recommendedName>
</protein>
<dbReference type="InterPro" id="IPR003656">
    <property type="entry name" value="Znf_BED"/>
</dbReference>
<evidence type="ECO:0000256" key="4">
    <source>
        <dbReference type="PROSITE-ProRule" id="PRU00027"/>
    </source>
</evidence>
<proteinExistence type="predicted"/>
<dbReference type="Pfam" id="PF02892">
    <property type="entry name" value="zf-BED"/>
    <property type="match status" value="1"/>
</dbReference>
<keyword evidence="3" id="KW-0862">Zinc</keyword>
<feature type="domain" description="BED-type" evidence="5">
    <location>
        <begin position="23"/>
        <end position="80"/>
    </location>
</feature>
<dbReference type="AlphaFoldDB" id="A0AAE0L7L8"/>
<dbReference type="GO" id="GO:0003677">
    <property type="term" value="F:DNA binding"/>
    <property type="evidence" value="ECO:0007669"/>
    <property type="project" value="InterPro"/>
</dbReference>
<organism evidence="6 7">
    <name type="scientific">Cymbomonas tetramitiformis</name>
    <dbReference type="NCBI Taxonomy" id="36881"/>
    <lineage>
        <taxon>Eukaryota</taxon>
        <taxon>Viridiplantae</taxon>
        <taxon>Chlorophyta</taxon>
        <taxon>Pyramimonadophyceae</taxon>
        <taxon>Pyramimonadales</taxon>
        <taxon>Pyramimonadaceae</taxon>
        <taxon>Cymbomonas</taxon>
    </lineage>
</organism>
<sequence length="205" mass="22767">MVCVFDVFADDEDESGFKKPPDNFRSPFWKHYKVKMDGKKVIEYKCLLCGPEVAAKCFCGNTSNLRTHLAHCHKDALVDIKAVQLCEDTAADASSASQCKKGSIDAMLPQPSAAQRDRLHKKISLWLVRRGRPLYLPEKDEEFRDIFREIFKGGYVPPSYQIVIDQVLALSADGRAKVKAALAELKAEGILPSIGGEGPTPSVWL</sequence>
<dbReference type="Proteomes" id="UP001190700">
    <property type="component" value="Unassembled WGS sequence"/>
</dbReference>
<evidence type="ECO:0000256" key="1">
    <source>
        <dbReference type="ARBA" id="ARBA00022723"/>
    </source>
</evidence>
<dbReference type="SUPFAM" id="SSF57667">
    <property type="entry name" value="beta-beta-alpha zinc fingers"/>
    <property type="match status" value="1"/>
</dbReference>
<evidence type="ECO:0000256" key="3">
    <source>
        <dbReference type="ARBA" id="ARBA00022833"/>
    </source>
</evidence>
<dbReference type="GO" id="GO:0008270">
    <property type="term" value="F:zinc ion binding"/>
    <property type="evidence" value="ECO:0007669"/>
    <property type="project" value="UniProtKB-KW"/>
</dbReference>
<reference evidence="6 7" key="1">
    <citation type="journal article" date="2015" name="Genome Biol. Evol.">
        <title>Comparative Genomics of a Bacterivorous Green Alga Reveals Evolutionary Causalities and Consequences of Phago-Mixotrophic Mode of Nutrition.</title>
        <authorList>
            <person name="Burns J.A."/>
            <person name="Paasch A."/>
            <person name="Narechania A."/>
            <person name="Kim E."/>
        </authorList>
    </citation>
    <scope>NUCLEOTIDE SEQUENCE [LARGE SCALE GENOMIC DNA]</scope>
    <source>
        <strain evidence="6 7">PLY_AMNH</strain>
    </source>
</reference>
<name>A0AAE0L7L8_9CHLO</name>